<dbReference type="Pfam" id="PF00465">
    <property type="entry name" value="Fe-ADH"/>
    <property type="match status" value="1"/>
</dbReference>
<dbReference type="Pfam" id="PF25137">
    <property type="entry name" value="ADH_Fe_C"/>
    <property type="match status" value="1"/>
</dbReference>
<dbReference type="PANTHER" id="PTHR11496">
    <property type="entry name" value="ALCOHOL DEHYDROGENASE"/>
    <property type="match status" value="1"/>
</dbReference>
<organism evidence="4 5">
    <name type="scientific">Pseudacidovorax intermedius</name>
    <dbReference type="NCBI Taxonomy" id="433924"/>
    <lineage>
        <taxon>Bacteria</taxon>
        <taxon>Pseudomonadati</taxon>
        <taxon>Pseudomonadota</taxon>
        <taxon>Betaproteobacteria</taxon>
        <taxon>Burkholderiales</taxon>
        <taxon>Comamonadaceae</taxon>
        <taxon>Pseudacidovorax</taxon>
    </lineage>
</organism>
<evidence type="ECO:0000259" key="2">
    <source>
        <dbReference type="Pfam" id="PF00465"/>
    </source>
</evidence>
<dbReference type="Gene3D" id="1.20.1090.10">
    <property type="entry name" value="Dehydroquinate synthase-like - alpha domain"/>
    <property type="match status" value="1"/>
</dbReference>
<dbReference type="Gene3D" id="3.40.50.1970">
    <property type="match status" value="1"/>
</dbReference>
<comment type="caution">
    <text evidence="4">The sequence shown here is derived from an EMBL/GenBank/DDBJ whole genome shotgun (WGS) entry which is preliminary data.</text>
</comment>
<dbReference type="InterPro" id="IPR056798">
    <property type="entry name" value="ADH_Fe_C"/>
</dbReference>
<dbReference type="InterPro" id="IPR039697">
    <property type="entry name" value="Alcohol_dehydrogenase_Fe"/>
</dbReference>
<sequence length="306" mass="31335">MARRVRAKGIDGFVAIGGGSASDTAKAVCLLAAEGGRLADHAVRFTPPATLVAPPLRAPKLPIVALPGTASGAEVTPSLGVRDEEGAKLLLTDFQLAARLVLIDPAATLDIPAALMCATGMNGLAHCIEGLYSRERSPLAETIGLDAIGRFFTALPAVHRQPHDPHARAALLYAAHLSGLVLINARTCLHHAVCHAIGAVTGVGHGAANAVMLPHSVAFNAEEAAAPLARAAAALPGGGTGAGELVSALRWLQTAAGVPTRLRDIGVPADALDRIAAKSLRERGLFYNPRPVADASPLRALLEAAF</sequence>
<evidence type="ECO:0000256" key="1">
    <source>
        <dbReference type="ARBA" id="ARBA00023002"/>
    </source>
</evidence>
<accession>A0A147H0C5</accession>
<evidence type="ECO:0000313" key="4">
    <source>
        <dbReference type="EMBL" id="KTT23253.1"/>
    </source>
</evidence>
<proteinExistence type="predicted"/>
<keyword evidence="1" id="KW-0560">Oxidoreductase</keyword>
<protein>
    <submittedName>
        <fullName evidence="4">Uncharacterized protein</fullName>
    </submittedName>
</protein>
<evidence type="ECO:0000313" key="5">
    <source>
        <dbReference type="Proteomes" id="UP000072741"/>
    </source>
</evidence>
<dbReference type="Proteomes" id="UP000072741">
    <property type="component" value="Unassembled WGS sequence"/>
</dbReference>
<dbReference type="GO" id="GO:0004022">
    <property type="term" value="F:alcohol dehydrogenase (NAD+) activity"/>
    <property type="evidence" value="ECO:0007669"/>
    <property type="project" value="TreeGrafter"/>
</dbReference>
<feature type="domain" description="Fe-containing alcohol dehydrogenase-like C-terminal" evidence="3">
    <location>
        <begin position="118"/>
        <end position="304"/>
    </location>
</feature>
<reference evidence="4 5" key="1">
    <citation type="journal article" date="2016" name="Front. Microbiol.">
        <title>Genomic Resource of Rice Seed Associated Bacteria.</title>
        <authorList>
            <person name="Midha S."/>
            <person name="Bansal K."/>
            <person name="Sharma S."/>
            <person name="Kumar N."/>
            <person name="Patil P.P."/>
            <person name="Chaudhry V."/>
            <person name="Patil P.B."/>
        </authorList>
    </citation>
    <scope>NUCLEOTIDE SEQUENCE [LARGE SCALE GENOMIC DNA]</scope>
    <source>
        <strain evidence="4 5">NS331</strain>
    </source>
</reference>
<dbReference type="AlphaFoldDB" id="A0A147H0C5"/>
<dbReference type="EMBL" id="LDSL01000051">
    <property type="protein sequence ID" value="KTT23253.1"/>
    <property type="molecule type" value="Genomic_DNA"/>
</dbReference>
<dbReference type="SUPFAM" id="SSF56796">
    <property type="entry name" value="Dehydroquinate synthase-like"/>
    <property type="match status" value="1"/>
</dbReference>
<dbReference type="PANTHER" id="PTHR11496:SF83">
    <property type="entry name" value="HYDROXYACID-OXOACID TRANSHYDROGENASE, MITOCHONDRIAL"/>
    <property type="match status" value="1"/>
</dbReference>
<dbReference type="InterPro" id="IPR001670">
    <property type="entry name" value="ADH_Fe/GldA"/>
</dbReference>
<name>A0A147H0C5_9BURK</name>
<dbReference type="GO" id="GO:0046872">
    <property type="term" value="F:metal ion binding"/>
    <property type="evidence" value="ECO:0007669"/>
    <property type="project" value="InterPro"/>
</dbReference>
<evidence type="ECO:0000259" key="3">
    <source>
        <dbReference type="Pfam" id="PF25137"/>
    </source>
</evidence>
<feature type="domain" description="Alcohol dehydrogenase iron-type/glycerol dehydrogenase GldA" evidence="2">
    <location>
        <begin position="2"/>
        <end position="105"/>
    </location>
</feature>
<dbReference type="CDD" id="cd08551">
    <property type="entry name" value="Fe-ADH"/>
    <property type="match status" value="1"/>
</dbReference>
<keyword evidence="5" id="KW-1185">Reference proteome</keyword>
<gene>
    <name evidence="4" type="ORF">NS331_07650</name>
</gene>